<protein>
    <submittedName>
        <fullName evidence="6">Disulfide bond formation protein B</fullName>
    </submittedName>
</protein>
<keyword evidence="2 5" id="KW-0812">Transmembrane</keyword>
<gene>
    <name evidence="6" type="primary">dsbB</name>
    <name evidence="6" type="ORF">BOA8489_00318</name>
</gene>
<keyword evidence="3 5" id="KW-1133">Transmembrane helix</keyword>
<dbReference type="PIRSF" id="PIRSF033913">
    <property type="entry name" value="S-S_format_DsbB"/>
    <property type="match status" value="1"/>
</dbReference>
<name>A0A238IV55_9RHOB</name>
<evidence type="ECO:0000313" key="7">
    <source>
        <dbReference type="Proteomes" id="UP000201838"/>
    </source>
</evidence>
<comment type="subcellular location">
    <subcellularLocation>
        <location evidence="1">Membrane</location>
        <topology evidence="1">Multi-pass membrane protein</topology>
    </subcellularLocation>
</comment>
<evidence type="ECO:0000256" key="2">
    <source>
        <dbReference type="ARBA" id="ARBA00022692"/>
    </source>
</evidence>
<dbReference type="AlphaFoldDB" id="A0A238IV55"/>
<organism evidence="6 7">
    <name type="scientific">Boseongicola aestuarii</name>
    <dbReference type="NCBI Taxonomy" id="1470561"/>
    <lineage>
        <taxon>Bacteria</taxon>
        <taxon>Pseudomonadati</taxon>
        <taxon>Pseudomonadota</taxon>
        <taxon>Alphaproteobacteria</taxon>
        <taxon>Rhodobacterales</taxon>
        <taxon>Paracoccaceae</taxon>
        <taxon>Boseongicola</taxon>
    </lineage>
</organism>
<evidence type="ECO:0000256" key="3">
    <source>
        <dbReference type="ARBA" id="ARBA00022989"/>
    </source>
</evidence>
<dbReference type="Pfam" id="PF02600">
    <property type="entry name" value="DsbB"/>
    <property type="match status" value="1"/>
</dbReference>
<dbReference type="InterPro" id="IPR003752">
    <property type="entry name" value="DiS_bond_form_DsbB/BdbC"/>
</dbReference>
<sequence>MTRKNLMLLAAAGSLLLIVGAWGFQMLGFAPCKLCLWQRWPHYAAIGIGVAVLIAGPYLLLGLAGALSALATAGIGAYHTGVERGWWEGPTSCSGSGNDLASMSGADLLSLDAPVEIVMCDEVAWSLFGLSMASWNVIASLIIAQIWFKSLTKDA</sequence>
<dbReference type="GO" id="GO:0015035">
    <property type="term" value="F:protein-disulfide reductase activity"/>
    <property type="evidence" value="ECO:0007669"/>
    <property type="project" value="InterPro"/>
</dbReference>
<reference evidence="6 7" key="1">
    <citation type="submission" date="2017-05" db="EMBL/GenBank/DDBJ databases">
        <authorList>
            <person name="Song R."/>
            <person name="Chenine A.L."/>
            <person name="Ruprecht R.M."/>
        </authorList>
    </citation>
    <scope>NUCLEOTIDE SEQUENCE [LARGE SCALE GENOMIC DNA]</scope>
    <source>
        <strain evidence="6 7">CECT 8489</strain>
    </source>
</reference>
<dbReference type="OrthoDB" id="9808637at2"/>
<accession>A0A238IV55</accession>
<dbReference type="Gene3D" id="1.20.1550.10">
    <property type="entry name" value="DsbB-like"/>
    <property type="match status" value="1"/>
</dbReference>
<feature type="transmembrane region" description="Helical" evidence="5">
    <location>
        <begin position="127"/>
        <end position="148"/>
    </location>
</feature>
<dbReference type="InterPro" id="IPR023380">
    <property type="entry name" value="DsbB-like_sf"/>
</dbReference>
<dbReference type="GO" id="GO:0016020">
    <property type="term" value="C:membrane"/>
    <property type="evidence" value="ECO:0007669"/>
    <property type="project" value="UniProtKB-SubCell"/>
</dbReference>
<evidence type="ECO:0000313" key="6">
    <source>
        <dbReference type="EMBL" id="SMX22227.1"/>
    </source>
</evidence>
<evidence type="ECO:0000256" key="1">
    <source>
        <dbReference type="ARBA" id="ARBA00004141"/>
    </source>
</evidence>
<dbReference type="Proteomes" id="UP000201838">
    <property type="component" value="Unassembled WGS sequence"/>
</dbReference>
<evidence type="ECO:0000256" key="5">
    <source>
        <dbReference type="SAM" id="Phobius"/>
    </source>
</evidence>
<feature type="transmembrane region" description="Helical" evidence="5">
    <location>
        <begin position="42"/>
        <end position="61"/>
    </location>
</feature>
<dbReference type="GO" id="GO:0006457">
    <property type="term" value="P:protein folding"/>
    <property type="evidence" value="ECO:0007669"/>
    <property type="project" value="InterPro"/>
</dbReference>
<proteinExistence type="predicted"/>
<dbReference type="SUPFAM" id="SSF158442">
    <property type="entry name" value="DsbB-like"/>
    <property type="match status" value="1"/>
</dbReference>
<dbReference type="InterPro" id="IPR024199">
    <property type="entry name" value="Uncharacterised_DsbB"/>
</dbReference>
<dbReference type="EMBL" id="FXXQ01000001">
    <property type="protein sequence ID" value="SMX22227.1"/>
    <property type="molecule type" value="Genomic_DNA"/>
</dbReference>
<evidence type="ECO:0000256" key="4">
    <source>
        <dbReference type="ARBA" id="ARBA00023136"/>
    </source>
</evidence>
<dbReference type="RefSeq" id="WP_093972210.1">
    <property type="nucleotide sequence ID" value="NZ_FXXQ01000001.1"/>
</dbReference>
<keyword evidence="4 5" id="KW-0472">Membrane</keyword>
<keyword evidence="7" id="KW-1185">Reference proteome</keyword>